<dbReference type="Proteomes" id="UP000078335">
    <property type="component" value="Unassembled WGS sequence"/>
</dbReference>
<proteinExistence type="predicted"/>
<keyword evidence="2" id="KW-1185">Reference proteome</keyword>
<gene>
    <name evidence="1" type="ORF">NS263_04680</name>
</gene>
<name>A0ABR5S9G8_9MICO</name>
<accession>A0ABR5S9G8</accession>
<dbReference type="EMBL" id="LDRB01000016">
    <property type="protein sequence ID" value="KTR41415.1"/>
    <property type="molecule type" value="Genomic_DNA"/>
</dbReference>
<reference evidence="1 2" key="1">
    <citation type="journal article" date="2016" name="Front. Microbiol.">
        <title>Genomic Resource of Rice Seed Associated Bacteria.</title>
        <authorList>
            <person name="Midha S."/>
            <person name="Bansal K."/>
            <person name="Sharma S."/>
            <person name="Kumar N."/>
            <person name="Patil P.P."/>
            <person name="Chaudhry V."/>
            <person name="Patil P.B."/>
        </authorList>
    </citation>
    <scope>NUCLEOTIDE SEQUENCE [LARGE SCALE GENOMIC DNA]</scope>
    <source>
        <strain evidence="1 2">NS263</strain>
    </source>
</reference>
<organism evidence="1 2">
    <name type="scientific">Curtobacterium oceanosedimentum</name>
    <dbReference type="NCBI Taxonomy" id="465820"/>
    <lineage>
        <taxon>Bacteria</taxon>
        <taxon>Bacillati</taxon>
        <taxon>Actinomycetota</taxon>
        <taxon>Actinomycetes</taxon>
        <taxon>Micrococcales</taxon>
        <taxon>Microbacteriaceae</taxon>
        <taxon>Curtobacterium</taxon>
    </lineage>
</organism>
<protein>
    <submittedName>
        <fullName evidence="1">Uncharacterized protein</fullName>
    </submittedName>
</protein>
<evidence type="ECO:0000313" key="1">
    <source>
        <dbReference type="EMBL" id="KTR41415.1"/>
    </source>
</evidence>
<evidence type="ECO:0000313" key="2">
    <source>
        <dbReference type="Proteomes" id="UP000078335"/>
    </source>
</evidence>
<comment type="caution">
    <text evidence="1">The sequence shown here is derived from an EMBL/GenBank/DDBJ whole genome shotgun (WGS) entry which is preliminary data.</text>
</comment>
<sequence length="94" mass="10138">MSALLSEVRAAIDEVRRAAELDHDGPRRQAAAWLDDEFAEVRTRPELRAAARRASGLWGGMGSFSDAGSPAGGRAVDRLGRALSRARSWFVSEG</sequence>